<proteinExistence type="predicted"/>
<name>A0A5B7F6U5_PORTR</name>
<organism evidence="2 3">
    <name type="scientific">Portunus trituberculatus</name>
    <name type="common">Swimming crab</name>
    <name type="synonym">Neptunus trituberculatus</name>
    <dbReference type="NCBI Taxonomy" id="210409"/>
    <lineage>
        <taxon>Eukaryota</taxon>
        <taxon>Metazoa</taxon>
        <taxon>Ecdysozoa</taxon>
        <taxon>Arthropoda</taxon>
        <taxon>Crustacea</taxon>
        <taxon>Multicrustacea</taxon>
        <taxon>Malacostraca</taxon>
        <taxon>Eumalacostraca</taxon>
        <taxon>Eucarida</taxon>
        <taxon>Decapoda</taxon>
        <taxon>Pleocyemata</taxon>
        <taxon>Brachyura</taxon>
        <taxon>Eubrachyura</taxon>
        <taxon>Portunoidea</taxon>
        <taxon>Portunidae</taxon>
        <taxon>Portuninae</taxon>
        <taxon>Portunus</taxon>
    </lineage>
</organism>
<keyword evidence="3" id="KW-1185">Reference proteome</keyword>
<dbReference type="AlphaFoldDB" id="A0A5B7F6U5"/>
<dbReference type="EMBL" id="VSRR010004990">
    <property type="protein sequence ID" value="MPC41267.1"/>
    <property type="molecule type" value="Genomic_DNA"/>
</dbReference>
<evidence type="ECO:0000313" key="3">
    <source>
        <dbReference type="Proteomes" id="UP000324222"/>
    </source>
</evidence>
<protein>
    <submittedName>
        <fullName evidence="2">Uncharacterized protein</fullName>
    </submittedName>
</protein>
<dbReference type="Proteomes" id="UP000324222">
    <property type="component" value="Unassembled WGS sequence"/>
</dbReference>
<accession>A0A5B7F6U5</accession>
<feature type="region of interest" description="Disordered" evidence="1">
    <location>
        <begin position="49"/>
        <end position="70"/>
    </location>
</feature>
<comment type="caution">
    <text evidence="2">The sequence shown here is derived from an EMBL/GenBank/DDBJ whole genome shotgun (WGS) entry which is preliminary data.</text>
</comment>
<evidence type="ECO:0000256" key="1">
    <source>
        <dbReference type="SAM" id="MobiDB-lite"/>
    </source>
</evidence>
<evidence type="ECO:0000313" key="2">
    <source>
        <dbReference type="EMBL" id="MPC41267.1"/>
    </source>
</evidence>
<reference evidence="2 3" key="1">
    <citation type="submission" date="2019-05" db="EMBL/GenBank/DDBJ databases">
        <title>Another draft genome of Portunus trituberculatus and its Hox gene families provides insights of decapod evolution.</title>
        <authorList>
            <person name="Jeong J.-H."/>
            <person name="Song I."/>
            <person name="Kim S."/>
            <person name="Choi T."/>
            <person name="Kim D."/>
            <person name="Ryu S."/>
            <person name="Kim W."/>
        </authorList>
    </citation>
    <scope>NUCLEOTIDE SEQUENCE [LARGE SCALE GENOMIC DNA]</scope>
    <source>
        <tissue evidence="2">Muscle</tissue>
    </source>
</reference>
<gene>
    <name evidence="2" type="ORF">E2C01_034855</name>
</gene>
<sequence>MLLSVRELLAMRERHTTTEIYMASINSKLPLSYSSHLFLFLHAPPLPPSDAPPSPSSHLTPPVTLTPLGQLSPPAPSLSLSLTPPSPPIASLPSLPLCSPLSLLPWGSLQGLGRRRFSPLVTRSRGGSSRGPLLPCLHVYLDTLATFAVSSRVSSLTLTHPHRYLLSPSLDTSIVPLSFSSSSLNPDGQTRPLVTPV</sequence>